<dbReference type="PANTHER" id="PTHR30576">
    <property type="entry name" value="COLANIC BIOSYNTHESIS UDP-GLUCOSE LIPID CARRIER TRANSFERASE"/>
    <property type="match status" value="1"/>
</dbReference>
<evidence type="ECO:0000256" key="3">
    <source>
        <dbReference type="ARBA" id="ARBA00022679"/>
    </source>
</evidence>
<comment type="subcellular location">
    <subcellularLocation>
        <location evidence="1">Membrane</location>
        <topology evidence="1">Multi-pass membrane protein</topology>
    </subcellularLocation>
</comment>
<dbReference type="NCBIfam" id="TIGR03025">
    <property type="entry name" value="EPS_sugtrans"/>
    <property type="match status" value="1"/>
</dbReference>
<dbReference type="PANTHER" id="PTHR30576:SF10">
    <property type="entry name" value="SLL5057 PROTEIN"/>
    <property type="match status" value="1"/>
</dbReference>
<feature type="transmembrane region" description="Helical" evidence="7">
    <location>
        <begin position="110"/>
        <end position="132"/>
    </location>
</feature>
<evidence type="ECO:0000256" key="4">
    <source>
        <dbReference type="ARBA" id="ARBA00022692"/>
    </source>
</evidence>
<dbReference type="Pfam" id="PF13727">
    <property type="entry name" value="CoA_binding_3"/>
    <property type="match status" value="1"/>
</dbReference>
<evidence type="ECO:0000256" key="7">
    <source>
        <dbReference type="SAM" id="Phobius"/>
    </source>
</evidence>
<name>A0A0G0VA28_9BACT</name>
<keyword evidence="5 7" id="KW-1133">Transmembrane helix</keyword>
<keyword evidence="3" id="KW-0808">Transferase</keyword>
<dbReference type="Proteomes" id="UP000033930">
    <property type="component" value="Unassembled WGS sequence"/>
</dbReference>
<evidence type="ECO:0000256" key="5">
    <source>
        <dbReference type="ARBA" id="ARBA00022989"/>
    </source>
</evidence>
<dbReference type="AlphaFoldDB" id="A0A0G0VA28"/>
<keyword evidence="4 7" id="KW-0812">Transmembrane</keyword>
<protein>
    <recommendedName>
        <fullName evidence="8">Bacterial sugar transferase domain-containing protein</fullName>
    </recommendedName>
</protein>
<comment type="similarity">
    <text evidence="2">Belongs to the bacterial sugar transferase family.</text>
</comment>
<feature type="transmembrane region" description="Helical" evidence="7">
    <location>
        <begin position="86"/>
        <end position="104"/>
    </location>
</feature>
<keyword evidence="6 7" id="KW-0472">Membrane</keyword>
<sequence length="466" mass="53225">MKRVNLFFTAILVPLDYTILVCAASFAYWIRFTPMIKSLRPVSFDLSFDAYIQIALIMGLVWILIFAFSGLYGIRQVRLATELIRIILACSTGIAVILGIAFFFRELFDSRFIVLAVWGSAIVFVSIERYLIRMLQRSLRHFGIGLNRIVIIGKTKSGQSLRSYFQAYPMIGFEVVEHIANFTDTSRQKLLELKKKGLIDSILLANPEADKKEIQMIKTFSDTEHVNFYYSASLFPSGAIKPIMHTLAGQPIIEVPKTPLDGWGAIFKRGFDVIFSLIFIILTFPILLIASIALFIEQPGNIFFVHKRVGQGGREYRHIKLRSMIKNAHKYRFDPEFIKKYGNERGGTPLFKLTHDPRITRIGRIVRKLSIDELPELYLVLFGKMSLIGPRPHLPEEVANYKPSQRQVLTIKPGMTGMAQVGGRADLDFDEEVQLDMYYIQNWNPWLDIIILIKTPLVVIFGKGAY</sequence>
<feature type="domain" description="Bacterial sugar transferase" evidence="8">
    <location>
        <begin position="268"/>
        <end position="460"/>
    </location>
</feature>
<accession>A0A0G0VA28</accession>
<dbReference type="GO" id="GO:0016020">
    <property type="term" value="C:membrane"/>
    <property type="evidence" value="ECO:0007669"/>
    <property type="project" value="UniProtKB-SubCell"/>
</dbReference>
<dbReference type="InterPro" id="IPR017475">
    <property type="entry name" value="EPS_sugar_tfrase"/>
</dbReference>
<reference evidence="9 10" key="1">
    <citation type="journal article" date="2015" name="Nature">
        <title>rRNA introns, odd ribosomes, and small enigmatic genomes across a large radiation of phyla.</title>
        <authorList>
            <person name="Brown C.T."/>
            <person name="Hug L.A."/>
            <person name="Thomas B.C."/>
            <person name="Sharon I."/>
            <person name="Castelle C.J."/>
            <person name="Singh A."/>
            <person name="Wilkins M.J."/>
            <person name="Williams K.H."/>
            <person name="Banfield J.F."/>
        </authorList>
    </citation>
    <scope>NUCLEOTIDE SEQUENCE [LARGE SCALE GENOMIC DNA]</scope>
</reference>
<feature type="transmembrane region" description="Helical" evidence="7">
    <location>
        <begin position="273"/>
        <end position="296"/>
    </location>
</feature>
<proteinExistence type="inferred from homology"/>
<evidence type="ECO:0000259" key="8">
    <source>
        <dbReference type="Pfam" id="PF02397"/>
    </source>
</evidence>
<feature type="transmembrane region" description="Helical" evidence="7">
    <location>
        <begin position="50"/>
        <end position="74"/>
    </location>
</feature>
<evidence type="ECO:0000313" key="9">
    <source>
        <dbReference type="EMBL" id="KKR97784.1"/>
    </source>
</evidence>
<dbReference type="EMBL" id="LCAW01000024">
    <property type="protein sequence ID" value="KKR97784.1"/>
    <property type="molecule type" value="Genomic_DNA"/>
</dbReference>
<organism evidence="9 10">
    <name type="scientific">Candidatus Uhrbacteria bacterium GW2011_GWC1_41_20</name>
    <dbReference type="NCBI Taxonomy" id="1618983"/>
    <lineage>
        <taxon>Bacteria</taxon>
        <taxon>Candidatus Uhriibacteriota</taxon>
    </lineage>
</organism>
<gene>
    <name evidence="9" type="ORF">UU50_C0024G0004</name>
</gene>
<dbReference type="GO" id="GO:0016780">
    <property type="term" value="F:phosphotransferase activity, for other substituted phosphate groups"/>
    <property type="evidence" value="ECO:0007669"/>
    <property type="project" value="TreeGrafter"/>
</dbReference>
<dbReference type="InterPro" id="IPR003362">
    <property type="entry name" value="Bact_transf"/>
</dbReference>
<evidence type="ECO:0000313" key="10">
    <source>
        <dbReference type="Proteomes" id="UP000033930"/>
    </source>
</evidence>
<comment type="caution">
    <text evidence="9">The sequence shown here is derived from an EMBL/GenBank/DDBJ whole genome shotgun (WGS) entry which is preliminary data.</text>
</comment>
<evidence type="ECO:0000256" key="6">
    <source>
        <dbReference type="ARBA" id="ARBA00023136"/>
    </source>
</evidence>
<evidence type="ECO:0000256" key="2">
    <source>
        <dbReference type="ARBA" id="ARBA00006464"/>
    </source>
</evidence>
<dbReference type="Pfam" id="PF02397">
    <property type="entry name" value="Bac_transf"/>
    <property type="match status" value="1"/>
</dbReference>
<feature type="transmembrane region" description="Helical" evidence="7">
    <location>
        <begin position="7"/>
        <end position="30"/>
    </location>
</feature>
<evidence type="ECO:0000256" key="1">
    <source>
        <dbReference type="ARBA" id="ARBA00004141"/>
    </source>
</evidence>